<organism evidence="2 3">
    <name type="scientific">Viridibacillus soli</name>
    <dbReference type="NCBI Taxonomy" id="2798301"/>
    <lineage>
        <taxon>Bacteria</taxon>
        <taxon>Bacillati</taxon>
        <taxon>Bacillota</taxon>
        <taxon>Bacilli</taxon>
        <taxon>Bacillales</taxon>
        <taxon>Caryophanaceae</taxon>
        <taxon>Viridibacillus</taxon>
    </lineage>
</organism>
<dbReference type="Proteomes" id="UP000618943">
    <property type="component" value="Unassembled WGS sequence"/>
</dbReference>
<reference evidence="2 3" key="1">
    <citation type="submission" date="2020-12" db="EMBL/GenBank/DDBJ databases">
        <title>YIM B01967 draft genome.</title>
        <authorList>
            <person name="Yan X."/>
        </authorList>
    </citation>
    <scope>NUCLEOTIDE SEQUENCE [LARGE SCALE GENOMIC DNA]</scope>
    <source>
        <strain evidence="2 3">YIM B01967</strain>
    </source>
</reference>
<comment type="caution">
    <text evidence="2">The sequence shown here is derived from an EMBL/GenBank/DDBJ whole genome shotgun (WGS) entry which is preliminary data.</text>
</comment>
<dbReference type="Pfam" id="PF13276">
    <property type="entry name" value="HTH_21"/>
    <property type="match status" value="1"/>
</dbReference>
<proteinExistence type="predicted"/>
<gene>
    <name evidence="2" type="ORF">JFL43_19970</name>
</gene>
<accession>A0ABS1HCD9</accession>
<feature type="domain" description="HTH-like" evidence="1">
    <location>
        <begin position="3"/>
        <end position="47"/>
    </location>
</feature>
<evidence type="ECO:0000259" key="1">
    <source>
        <dbReference type="Pfam" id="PF13276"/>
    </source>
</evidence>
<keyword evidence="3" id="KW-1185">Reference proteome</keyword>
<evidence type="ECO:0000313" key="3">
    <source>
        <dbReference type="Proteomes" id="UP000618943"/>
    </source>
</evidence>
<protein>
    <submittedName>
        <fullName evidence="2">Transposase</fullName>
    </submittedName>
</protein>
<feature type="non-terminal residue" evidence="2">
    <location>
        <position position="75"/>
    </location>
</feature>
<sequence>MYVIFKQSRHNYGTRKIKKELEKQEKVVSRRRISRIMKQLVLVSNYTEAYFKPQKKRSNEAQIANVLNREFQQEK</sequence>
<evidence type="ECO:0000313" key="2">
    <source>
        <dbReference type="EMBL" id="MBK3497072.1"/>
    </source>
</evidence>
<dbReference type="InterPro" id="IPR025948">
    <property type="entry name" value="HTH-like_dom"/>
</dbReference>
<name>A0ABS1HCD9_9BACL</name>
<dbReference type="EMBL" id="JAEOAH010000047">
    <property type="protein sequence ID" value="MBK3497072.1"/>
    <property type="molecule type" value="Genomic_DNA"/>
</dbReference>